<dbReference type="AlphaFoldDB" id="A0A326U8N0"/>
<evidence type="ECO:0000313" key="3">
    <source>
        <dbReference type="EMBL" id="PZW29555.1"/>
    </source>
</evidence>
<evidence type="ECO:0000256" key="1">
    <source>
        <dbReference type="ARBA" id="ARBA00022737"/>
    </source>
</evidence>
<dbReference type="EMBL" id="QKUF01000008">
    <property type="protein sequence ID" value="PZW29555.1"/>
    <property type="molecule type" value="Genomic_DNA"/>
</dbReference>
<feature type="domain" description="SIS" evidence="2">
    <location>
        <begin position="22"/>
        <end position="158"/>
    </location>
</feature>
<dbReference type="Gene3D" id="3.40.50.10490">
    <property type="entry name" value="Glucose-6-phosphate isomerase like protein, domain 1"/>
    <property type="match status" value="2"/>
</dbReference>
<comment type="caution">
    <text evidence="3">The sequence shown here is derived from an EMBL/GenBank/DDBJ whole genome shotgun (WGS) entry which is preliminary data.</text>
</comment>
<evidence type="ECO:0000259" key="2">
    <source>
        <dbReference type="PROSITE" id="PS51464"/>
    </source>
</evidence>
<dbReference type="GO" id="GO:1901135">
    <property type="term" value="P:carbohydrate derivative metabolic process"/>
    <property type="evidence" value="ECO:0007669"/>
    <property type="project" value="InterPro"/>
</dbReference>
<keyword evidence="1" id="KW-0677">Repeat</keyword>
<dbReference type="InterPro" id="IPR035490">
    <property type="entry name" value="GlmS/FrlB_SIS"/>
</dbReference>
<sequence>MTTAIEQDIRSIPAILRQTYQRVEAYRAQLAPFFEGPLAFLGCGSSYNVSAALAAFYEQEKGAPGQALFPSDYRPRKGWTNIAISRSGTTTELLTALRRAKAEGIRTLVLVGDSGSPAEELADAVLPLEFASEQGVVQTRFIVAVSLALRLLIAGEQPGLAEEIEQALNTFDAKPYLRFNHVVYLGRGWRYGLARTAALNLQETAILVPESHQTLDYRHGPIASLDENSLVWCLDGKDDPAVAAVIEDVRKTGASVYWPGVDPLVTIAQGQLFSLRKAEARGVDPMAPRHLSRSIVLSETEA</sequence>
<accession>A0A326U8N0</accession>
<dbReference type="InterPro" id="IPR035466">
    <property type="entry name" value="GlmS/AgaS_SIS"/>
</dbReference>
<dbReference type="Pfam" id="PF01380">
    <property type="entry name" value="SIS"/>
    <property type="match status" value="1"/>
</dbReference>
<gene>
    <name evidence="3" type="ORF">EI42_02851</name>
</gene>
<dbReference type="GO" id="GO:0097367">
    <property type="term" value="F:carbohydrate derivative binding"/>
    <property type="evidence" value="ECO:0007669"/>
    <property type="project" value="InterPro"/>
</dbReference>
<proteinExistence type="predicted"/>
<organism evidence="3 4">
    <name type="scientific">Thermosporothrix hazakensis</name>
    <dbReference type="NCBI Taxonomy" id="644383"/>
    <lineage>
        <taxon>Bacteria</taxon>
        <taxon>Bacillati</taxon>
        <taxon>Chloroflexota</taxon>
        <taxon>Ktedonobacteria</taxon>
        <taxon>Ktedonobacterales</taxon>
        <taxon>Thermosporotrichaceae</taxon>
        <taxon>Thermosporothrix</taxon>
    </lineage>
</organism>
<evidence type="ECO:0000313" key="4">
    <source>
        <dbReference type="Proteomes" id="UP000248806"/>
    </source>
</evidence>
<dbReference type="InterPro" id="IPR046348">
    <property type="entry name" value="SIS_dom_sf"/>
</dbReference>
<keyword evidence="4" id="KW-1185">Reference proteome</keyword>
<dbReference type="CDD" id="cd05009">
    <property type="entry name" value="SIS_GlmS_GlmD_2"/>
    <property type="match status" value="1"/>
</dbReference>
<dbReference type="PROSITE" id="PS51464">
    <property type="entry name" value="SIS"/>
    <property type="match status" value="1"/>
</dbReference>
<dbReference type="PANTHER" id="PTHR10937">
    <property type="entry name" value="GLUCOSAMINE--FRUCTOSE-6-PHOSPHATE AMINOTRANSFERASE, ISOMERIZING"/>
    <property type="match status" value="1"/>
</dbReference>
<dbReference type="SUPFAM" id="SSF53697">
    <property type="entry name" value="SIS domain"/>
    <property type="match status" value="1"/>
</dbReference>
<protein>
    <submittedName>
        <fullName evidence="3">Fructoselysine-6-P-deglycase FrlB-like protein</fullName>
    </submittedName>
</protein>
<reference evidence="3 4" key="1">
    <citation type="submission" date="2018-06" db="EMBL/GenBank/DDBJ databases">
        <title>Genomic Encyclopedia of Archaeal and Bacterial Type Strains, Phase II (KMG-II): from individual species to whole genera.</title>
        <authorList>
            <person name="Goeker M."/>
        </authorList>
    </citation>
    <scope>NUCLEOTIDE SEQUENCE [LARGE SCALE GENOMIC DNA]</scope>
    <source>
        <strain evidence="3 4">ATCC BAA-1881</strain>
    </source>
</reference>
<dbReference type="InterPro" id="IPR001347">
    <property type="entry name" value="SIS_dom"/>
</dbReference>
<name>A0A326U8N0_THEHA</name>
<dbReference type="CDD" id="cd05008">
    <property type="entry name" value="SIS_GlmS_GlmD_1"/>
    <property type="match status" value="1"/>
</dbReference>
<dbReference type="Proteomes" id="UP000248806">
    <property type="component" value="Unassembled WGS sequence"/>
</dbReference>
<dbReference type="RefSeq" id="WP_170142615.1">
    <property type="nucleotide sequence ID" value="NZ_BIFX01000001.1"/>
</dbReference>